<reference evidence="1 2" key="1">
    <citation type="journal article" date="2015" name="Genome Biol.">
        <title>Comparative genomics of Steinernema reveals deeply conserved gene regulatory networks.</title>
        <authorList>
            <person name="Dillman A.R."/>
            <person name="Macchietto M."/>
            <person name="Porter C.F."/>
            <person name="Rogers A."/>
            <person name="Williams B."/>
            <person name="Antoshechkin I."/>
            <person name="Lee M.M."/>
            <person name="Goodwin Z."/>
            <person name="Lu X."/>
            <person name="Lewis E.E."/>
            <person name="Goodrich-Blair H."/>
            <person name="Stock S.P."/>
            <person name="Adams B.J."/>
            <person name="Sternberg P.W."/>
            <person name="Mortazavi A."/>
        </authorList>
    </citation>
    <scope>NUCLEOTIDE SEQUENCE [LARGE SCALE GENOMIC DNA]</scope>
    <source>
        <strain evidence="1 2">ALL</strain>
    </source>
</reference>
<dbReference type="EMBL" id="AZBU02000002">
    <property type="protein sequence ID" value="TKR92635.1"/>
    <property type="molecule type" value="Genomic_DNA"/>
</dbReference>
<reference evidence="1 2" key="2">
    <citation type="journal article" date="2019" name="G3 (Bethesda)">
        <title>Hybrid Assembly of the Genome of the Entomopathogenic Nematode Steinernema carpocapsae Identifies the X-Chromosome.</title>
        <authorList>
            <person name="Serra L."/>
            <person name="Macchietto M."/>
            <person name="Macias-Munoz A."/>
            <person name="McGill C.J."/>
            <person name="Rodriguez I.M."/>
            <person name="Rodriguez B."/>
            <person name="Murad R."/>
            <person name="Mortazavi A."/>
        </authorList>
    </citation>
    <scope>NUCLEOTIDE SEQUENCE [LARGE SCALE GENOMIC DNA]</scope>
    <source>
        <strain evidence="1 2">ALL</strain>
    </source>
</reference>
<proteinExistence type="predicted"/>
<gene>
    <name evidence="1" type="ORF">L596_007251</name>
</gene>
<name>A0A4V6A615_STECR</name>
<keyword evidence="2" id="KW-1185">Reference proteome</keyword>
<organism evidence="1 2">
    <name type="scientific">Steinernema carpocapsae</name>
    <name type="common">Entomopathogenic nematode</name>
    <dbReference type="NCBI Taxonomy" id="34508"/>
    <lineage>
        <taxon>Eukaryota</taxon>
        <taxon>Metazoa</taxon>
        <taxon>Ecdysozoa</taxon>
        <taxon>Nematoda</taxon>
        <taxon>Chromadorea</taxon>
        <taxon>Rhabditida</taxon>
        <taxon>Tylenchina</taxon>
        <taxon>Panagrolaimomorpha</taxon>
        <taxon>Strongyloidoidea</taxon>
        <taxon>Steinernematidae</taxon>
        <taxon>Steinernema</taxon>
    </lineage>
</organism>
<dbReference type="AlphaFoldDB" id="A0A4V6A615"/>
<protein>
    <submittedName>
        <fullName evidence="1">Uncharacterized protein</fullName>
    </submittedName>
</protein>
<evidence type="ECO:0000313" key="2">
    <source>
        <dbReference type="Proteomes" id="UP000298663"/>
    </source>
</evidence>
<sequence length="79" mass="9333">MSRYHNVQVPYCPGAIMSYNRKKRREHGRHLREVSYRSFLVDGCVQVCQLNGSAKFIFVQVRPWIHRARDGSKTEPVRE</sequence>
<evidence type="ECO:0000313" key="1">
    <source>
        <dbReference type="EMBL" id="TKR92635.1"/>
    </source>
</evidence>
<dbReference type="Proteomes" id="UP000298663">
    <property type="component" value="Unassembled WGS sequence"/>
</dbReference>
<accession>A0A4V6A615</accession>
<comment type="caution">
    <text evidence="1">The sequence shown here is derived from an EMBL/GenBank/DDBJ whole genome shotgun (WGS) entry which is preliminary data.</text>
</comment>